<reference evidence="1 2" key="1">
    <citation type="submission" date="2020-12" db="EMBL/GenBank/DDBJ databases">
        <title>Vagococcus allomyrinae sp. nov. and Enterococcus lavae sp. nov., isolated from the larvae of Allomyrina dichotoma.</title>
        <authorList>
            <person name="Lee S.D."/>
        </authorList>
    </citation>
    <scope>NUCLEOTIDE SEQUENCE [LARGE SCALE GENOMIC DNA]</scope>
    <source>
        <strain evidence="1 2">BWM-S5</strain>
    </source>
</reference>
<comment type="caution">
    <text evidence="1">The sequence shown here is derived from an EMBL/GenBank/DDBJ whole genome shotgun (WGS) entry which is preliminary data.</text>
</comment>
<sequence>MEIVVTVPKREIDNFEKELVEIAADPELFKHFKLSKEPKKINVVEKIYFVVNGSVKYRANVYGFTKKGFTCHSTGRQQRGKFVICDDFFEVEEKIEVRGFQGFRYKWW</sequence>
<dbReference type="EMBL" id="JAEDXU010000006">
    <property type="protein sequence ID" value="MBP1047134.1"/>
    <property type="molecule type" value="Genomic_DNA"/>
</dbReference>
<proteinExistence type="predicted"/>
<keyword evidence="2" id="KW-1185">Reference proteome</keyword>
<organism evidence="1 2">
    <name type="scientific">Enterococcus larvae</name>
    <dbReference type="NCBI Taxonomy" id="2794352"/>
    <lineage>
        <taxon>Bacteria</taxon>
        <taxon>Bacillati</taxon>
        <taxon>Bacillota</taxon>
        <taxon>Bacilli</taxon>
        <taxon>Lactobacillales</taxon>
        <taxon>Enterococcaceae</taxon>
        <taxon>Enterococcus</taxon>
    </lineage>
</organism>
<dbReference type="RefSeq" id="WP_209557915.1">
    <property type="nucleotide sequence ID" value="NZ_JAEDXU010000006.1"/>
</dbReference>
<dbReference type="Proteomes" id="UP000673375">
    <property type="component" value="Unassembled WGS sequence"/>
</dbReference>
<evidence type="ECO:0000313" key="1">
    <source>
        <dbReference type="EMBL" id="MBP1047134.1"/>
    </source>
</evidence>
<evidence type="ECO:0000313" key="2">
    <source>
        <dbReference type="Proteomes" id="UP000673375"/>
    </source>
</evidence>
<accession>A0ABS4CKX6</accession>
<gene>
    <name evidence="1" type="ORF">I6N96_12705</name>
</gene>
<protein>
    <submittedName>
        <fullName evidence="1">Uncharacterized protein</fullName>
    </submittedName>
</protein>
<name>A0ABS4CKX6_9ENTE</name>